<dbReference type="GO" id="GO:0045132">
    <property type="term" value="P:meiotic chromosome segregation"/>
    <property type="evidence" value="ECO:0007669"/>
    <property type="project" value="InterPro"/>
</dbReference>
<organism evidence="11 12">
    <name type="scientific">Aldrovandia affinis</name>
    <dbReference type="NCBI Taxonomy" id="143900"/>
    <lineage>
        <taxon>Eukaryota</taxon>
        <taxon>Metazoa</taxon>
        <taxon>Chordata</taxon>
        <taxon>Craniata</taxon>
        <taxon>Vertebrata</taxon>
        <taxon>Euteleostomi</taxon>
        <taxon>Actinopterygii</taxon>
        <taxon>Neopterygii</taxon>
        <taxon>Teleostei</taxon>
        <taxon>Notacanthiformes</taxon>
        <taxon>Halosauridae</taxon>
        <taxon>Aldrovandia</taxon>
    </lineage>
</organism>
<comment type="subcellular location">
    <subcellularLocation>
        <location evidence="1">Chromosome</location>
        <location evidence="1">Centromere</location>
    </subcellularLocation>
</comment>
<keyword evidence="5" id="KW-0159">Chromosome partition</keyword>
<dbReference type="Gene3D" id="1.20.5.730">
    <property type="entry name" value="Single helix bin"/>
    <property type="match status" value="1"/>
</dbReference>
<feature type="region of interest" description="Disordered" evidence="9">
    <location>
        <begin position="959"/>
        <end position="1006"/>
    </location>
</feature>
<dbReference type="GO" id="GO:0005634">
    <property type="term" value="C:nucleus"/>
    <property type="evidence" value="ECO:0007669"/>
    <property type="project" value="InterPro"/>
</dbReference>
<feature type="compositionally biased region" description="Basic and acidic residues" evidence="9">
    <location>
        <begin position="534"/>
        <end position="543"/>
    </location>
</feature>
<dbReference type="Pfam" id="PF07557">
    <property type="entry name" value="Shugoshin_C"/>
    <property type="match status" value="1"/>
</dbReference>
<sequence>MAAGAGPRLSKAVITMQTEGNQYAVVSTGIKTAMKQAAKLNSSLAAKIKTKIQNTSSFFKISLKNNNKALALALVAQKEKSRLLETETVLLRKEVQALCFDLAQRRHKHNQLAIILKDLQASALNSLVAATDLFSNEDDPVDPPEDINEKSSPVTKDTSTELTREAIRVPLLSEEIGNTACHLLLKKPTRESSGLHSHQPGNHPEEIHSTVEASVGRTCHVGIETAESVPQEKIARPSTGLQLELNKWSQFFSDTSLEPNPNPVSLAANSQSIVEPRRVPVSPKREPPCPEKTTLCVTEMEITHSDSTVEIVTVETKPKRVRKEGVVKSKKKESVQTKDSRPPNKDKDKEEEKEKKRKKKSSSVHREETRNTDVPPAKGQSEPQRPAPFGPAEDEEDEEAGNLRKTYTVSLDDSHVSIGSAGPLEDDYFSHAETHSSGFKDTEILWGADAEEDEGPKRKGRKTLVVSASHSGSAITRKTYTISDNQPGCASTNGRRTKVHPVGVENESAIEGHRNGDPTHFAGRSAEDSNVSERQSRLSRDPRPALAGKRKGGPVSSEGPENLEGLILEENPPCEALDPLSEPEPKKSRTGSGARVRKQERTQTDDSCQVKKKKKRRKEEVSDSLRKEQDLGADLRTTWGQSGTHKPASVSPAGAELWAQQLEDCRMTESAHTRNNVRKTSIVWLDNNGGSSGSVDTAVSPQLHDFPTAEENYSTVMKTVTHKEGVAHVSADSNRTANKGKRGYSCTSGAHNPRVKSKGFGESNAQANEEEADAPVDQSCPPVNGKMHVISDGHAQGACAPTKSQRSRLPVRRAGRAEQAEEVDSGGLSTGPGDAEGLRDGLRRLITEERPPWEPLDASCTALPEWDIPAESPASSPLSKPASARVTVYEEQSHKATEVSSVSRALKSLTNTVATMDEEHGRPTRRAKDAVSYKELSINCKMRRGDKFTDTKFLNSPIFKDKKPKKKRVRRAEDSRDTLIQSGPSLESWRWRSSPIDASDSNRAVD</sequence>
<reference evidence="11" key="1">
    <citation type="journal article" date="2023" name="Science">
        <title>Genome structures resolve the early diversification of teleost fishes.</title>
        <authorList>
            <person name="Parey E."/>
            <person name="Louis A."/>
            <person name="Montfort J."/>
            <person name="Bouchez O."/>
            <person name="Roques C."/>
            <person name="Iampietro C."/>
            <person name="Lluch J."/>
            <person name="Castinel A."/>
            <person name="Donnadieu C."/>
            <person name="Desvignes T."/>
            <person name="Floi Bucao C."/>
            <person name="Jouanno E."/>
            <person name="Wen M."/>
            <person name="Mejri S."/>
            <person name="Dirks R."/>
            <person name="Jansen H."/>
            <person name="Henkel C."/>
            <person name="Chen W.J."/>
            <person name="Zahm M."/>
            <person name="Cabau C."/>
            <person name="Klopp C."/>
            <person name="Thompson A.W."/>
            <person name="Robinson-Rechavi M."/>
            <person name="Braasch I."/>
            <person name="Lecointre G."/>
            <person name="Bobe J."/>
            <person name="Postlethwait J.H."/>
            <person name="Berthelot C."/>
            <person name="Roest Crollius H."/>
            <person name="Guiguen Y."/>
        </authorList>
    </citation>
    <scope>NUCLEOTIDE SEQUENCE</scope>
    <source>
        <strain evidence="11">NC1722</strain>
    </source>
</reference>
<feature type="region of interest" description="Disordered" evidence="9">
    <location>
        <begin position="135"/>
        <end position="160"/>
    </location>
</feature>
<evidence type="ECO:0000313" key="11">
    <source>
        <dbReference type="EMBL" id="KAJ8396291.1"/>
    </source>
</evidence>
<keyword evidence="6" id="KW-0175">Coiled coil</keyword>
<dbReference type="GO" id="GO:0051301">
    <property type="term" value="P:cell division"/>
    <property type="evidence" value="ECO:0007669"/>
    <property type="project" value="UniProtKB-KW"/>
</dbReference>
<feature type="compositionally biased region" description="Basic and acidic residues" evidence="9">
    <location>
        <begin position="618"/>
        <end position="630"/>
    </location>
</feature>
<feature type="compositionally biased region" description="Low complexity" evidence="9">
    <location>
        <begin position="869"/>
        <end position="884"/>
    </location>
</feature>
<dbReference type="GO" id="GO:0051177">
    <property type="term" value="P:meiotic sister chromatid cohesion"/>
    <property type="evidence" value="ECO:0007669"/>
    <property type="project" value="TreeGrafter"/>
</dbReference>
<feature type="region of interest" description="Disordered" evidence="9">
    <location>
        <begin position="867"/>
        <end position="903"/>
    </location>
</feature>
<feature type="region of interest" description="Disordered" evidence="9">
    <location>
        <begin position="318"/>
        <end position="429"/>
    </location>
</feature>
<keyword evidence="4" id="KW-0132">Cell division</keyword>
<feature type="compositionally biased region" description="Basic residues" evidence="9">
    <location>
        <begin position="805"/>
        <end position="814"/>
    </location>
</feature>
<keyword evidence="12" id="KW-1185">Reference proteome</keyword>
<keyword evidence="7" id="KW-0131">Cell cycle</keyword>
<dbReference type="PANTHER" id="PTHR21577">
    <property type="entry name" value="SHUGOSHIN"/>
    <property type="match status" value="1"/>
</dbReference>
<evidence type="ECO:0000259" key="10">
    <source>
        <dbReference type="Pfam" id="PF07557"/>
    </source>
</evidence>
<feature type="region of interest" description="Disordered" evidence="9">
    <location>
        <begin position="913"/>
        <end position="932"/>
    </location>
</feature>
<evidence type="ECO:0000256" key="4">
    <source>
        <dbReference type="ARBA" id="ARBA00022618"/>
    </source>
</evidence>
<keyword evidence="3" id="KW-0158">Chromosome</keyword>
<evidence type="ECO:0000256" key="7">
    <source>
        <dbReference type="ARBA" id="ARBA00023306"/>
    </source>
</evidence>
<keyword evidence="8" id="KW-0137">Centromere</keyword>
<feature type="compositionally biased region" description="Polar residues" evidence="9">
    <location>
        <begin position="466"/>
        <end position="494"/>
    </location>
</feature>
<evidence type="ECO:0000256" key="8">
    <source>
        <dbReference type="ARBA" id="ARBA00023328"/>
    </source>
</evidence>
<name>A0AAD7S7L3_9TELE</name>
<feature type="region of interest" description="Disordered" evidence="9">
    <location>
        <begin position="449"/>
        <end position="654"/>
    </location>
</feature>
<dbReference type="AlphaFoldDB" id="A0AAD7S7L3"/>
<dbReference type="InterPro" id="IPR011515">
    <property type="entry name" value="Shugoshin_C"/>
</dbReference>
<feature type="compositionally biased region" description="Basic and acidic residues" evidence="9">
    <location>
        <begin position="275"/>
        <end position="289"/>
    </location>
</feature>
<proteinExistence type="inferred from homology"/>
<evidence type="ECO:0000256" key="2">
    <source>
        <dbReference type="ARBA" id="ARBA00010845"/>
    </source>
</evidence>
<evidence type="ECO:0000256" key="9">
    <source>
        <dbReference type="SAM" id="MobiDB-lite"/>
    </source>
</evidence>
<dbReference type="InterPro" id="IPR038889">
    <property type="entry name" value="Shugoshin1/2"/>
</dbReference>
<accession>A0AAD7S7L3</accession>
<feature type="compositionally biased region" description="Basic and acidic residues" evidence="9">
    <location>
        <begin position="917"/>
        <end position="932"/>
    </location>
</feature>
<dbReference type="PANTHER" id="PTHR21577:SF3">
    <property type="entry name" value="SHUGOSHIN 1-RELATED"/>
    <property type="match status" value="1"/>
</dbReference>
<feature type="region of interest" description="Disordered" evidence="9">
    <location>
        <begin position="726"/>
        <end position="838"/>
    </location>
</feature>
<comment type="caution">
    <text evidence="11">The sequence shown here is derived from an EMBL/GenBank/DDBJ whole genome shotgun (WGS) entry which is preliminary data.</text>
</comment>
<evidence type="ECO:0000313" key="12">
    <source>
        <dbReference type="Proteomes" id="UP001221898"/>
    </source>
</evidence>
<dbReference type="EMBL" id="JAINUG010000107">
    <property type="protein sequence ID" value="KAJ8396291.1"/>
    <property type="molecule type" value="Genomic_DNA"/>
</dbReference>
<feature type="compositionally biased region" description="Basic and acidic residues" evidence="9">
    <location>
        <begin position="323"/>
        <end position="354"/>
    </location>
</feature>
<feature type="region of interest" description="Disordered" evidence="9">
    <location>
        <begin position="259"/>
        <end position="291"/>
    </location>
</feature>
<feature type="domain" description="Shugoshin C-terminal" evidence="10">
    <location>
        <begin position="921"/>
        <end position="944"/>
    </location>
</feature>
<evidence type="ECO:0000256" key="3">
    <source>
        <dbReference type="ARBA" id="ARBA00022454"/>
    </source>
</evidence>
<comment type="similarity">
    <text evidence="2">Belongs to the shugoshin family.</text>
</comment>
<evidence type="ECO:0000256" key="5">
    <source>
        <dbReference type="ARBA" id="ARBA00022829"/>
    </source>
</evidence>
<gene>
    <name evidence="11" type="ORF">AAFF_G00018680</name>
</gene>
<evidence type="ECO:0000256" key="1">
    <source>
        <dbReference type="ARBA" id="ARBA00004584"/>
    </source>
</evidence>
<feature type="compositionally biased region" description="Acidic residues" evidence="9">
    <location>
        <begin position="135"/>
        <end position="146"/>
    </location>
</feature>
<evidence type="ECO:0000256" key="6">
    <source>
        <dbReference type="ARBA" id="ARBA00023054"/>
    </source>
</evidence>
<dbReference type="GO" id="GO:0000776">
    <property type="term" value="C:kinetochore"/>
    <property type="evidence" value="ECO:0007669"/>
    <property type="project" value="TreeGrafter"/>
</dbReference>
<dbReference type="Proteomes" id="UP001221898">
    <property type="component" value="Unassembled WGS sequence"/>
</dbReference>
<protein>
    <recommendedName>
        <fullName evidence="10">Shugoshin C-terminal domain-containing protein</fullName>
    </recommendedName>
</protein>